<evidence type="ECO:0000313" key="3">
    <source>
        <dbReference type="EMBL" id="PRX14930.1"/>
    </source>
</evidence>
<protein>
    <submittedName>
        <fullName evidence="2 3">Deacylase</fullName>
    </submittedName>
</protein>
<reference evidence="3 5" key="2">
    <citation type="submission" date="2018-03" db="EMBL/GenBank/DDBJ databases">
        <title>Genomic Encyclopedia of Archaeal and Bacterial Type Strains, Phase II (KMG-II): from individual species to whole genera.</title>
        <authorList>
            <person name="Goeker M."/>
        </authorList>
    </citation>
    <scope>NUCLEOTIDE SEQUENCE [LARGE SCALE GENOMIC DNA]</scope>
    <source>
        <strain evidence="3 5">DSM 22727</strain>
    </source>
</reference>
<evidence type="ECO:0000313" key="5">
    <source>
        <dbReference type="Proteomes" id="UP000239997"/>
    </source>
</evidence>
<evidence type="ECO:0000256" key="1">
    <source>
        <dbReference type="SAM" id="SignalP"/>
    </source>
</evidence>
<dbReference type="RefSeq" id="WP_036582518.1">
    <property type="nucleotide sequence ID" value="NZ_JPJI01000032.1"/>
</dbReference>
<proteinExistence type="predicted"/>
<dbReference type="AlphaFoldDB" id="A0A084JT18"/>
<feature type="chain" id="PRO_5001777362" evidence="1">
    <location>
        <begin position="20"/>
        <end position="369"/>
    </location>
</feature>
<dbReference type="OrthoDB" id="627554at2"/>
<organism evidence="2 4">
    <name type="scientific">Nonlabens ulvanivorans</name>
    <name type="common">Persicivirga ulvanivorans</name>
    <dbReference type="NCBI Taxonomy" id="906888"/>
    <lineage>
        <taxon>Bacteria</taxon>
        <taxon>Pseudomonadati</taxon>
        <taxon>Bacteroidota</taxon>
        <taxon>Flavobacteriia</taxon>
        <taxon>Flavobacteriales</taxon>
        <taxon>Flavobacteriaceae</taxon>
        <taxon>Nonlabens</taxon>
    </lineage>
</organism>
<keyword evidence="5" id="KW-1185">Reference proteome</keyword>
<evidence type="ECO:0000313" key="2">
    <source>
        <dbReference type="EMBL" id="KEZ92102.1"/>
    </source>
</evidence>
<feature type="signal peptide" evidence="1">
    <location>
        <begin position="1"/>
        <end position="19"/>
    </location>
</feature>
<dbReference type="EMBL" id="JPJI01000032">
    <property type="protein sequence ID" value="KEZ92102.1"/>
    <property type="molecule type" value="Genomic_DNA"/>
</dbReference>
<sequence>MNKWIIVFLCLAFAKASLAQESEKIKLPVVRNFEASYLYGTILEHNPDIAHLITDHPSGVMLRYNRKTYGEKEWESRFNYPDWGITAVYQDLKNLYLGEVYSAYGHYNFYFFNRNLELSLGTGLAYINRPFDPVTNARNNAYGSRITSSTYLLVDYKRENIYRGIGFQAGFTIVHYSNANVKAPNNSTNSWLFNVGLNYNLGYDKAPVYKKWEKTPYSEKISFNAVARIGVNESDVRGSGQYPFYTFSFYADKRIGFKSSLHAGTEVMISEFLKEYRDYQANSYPENGITGDENFQRVGVFIGHELHLGKTSVVTQFGYYVYRPIEFETSNYNRIGLQRRFNEHVFASLTLKSHGAAAEGVSLGIGYRL</sequence>
<name>A0A084JT18_NONUL</name>
<dbReference type="Pfam" id="PF09411">
    <property type="entry name" value="PagL"/>
    <property type="match status" value="1"/>
</dbReference>
<accession>A0A084JT18</accession>
<dbReference type="Proteomes" id="UP000239997">
    <property type="component" value="Unassembled WGS sequence"/>
</dbReference>
<dbReference type="Proteomes" id="UP000028531">
    <property type="component" value="Unassembled WGS sequence"/>
</dbReference>
<gene>
    <name evidence="2" type="ORF">IL45_08075</name>
    <name evidence="3" type="ORF">LY02_00139</name>
</gene>
<evidence type="ECO:0000313" key="4">
    <source>
        <dbReference type="Proteomes" id="UP000028531"/>
    </source>
</evidence>
<dbReference type="EMBL" id="PVNA01000001">
    <property type="protein sequence ID" value="PRX14930.1"/>
    <property type="molecule type" value="Genomic_DNA"/>
</dbReference>
<keyword evidence="1" id="KW-0732">Signal</keyword>
<reference evidence="2 4" key="1">
    <citation type="submission" date="2014-07" db="EMBL/GenBank/DDBJ databases">
        <title>Draft genome sequence of Nonlabens ulvanivorans, an ulvan degrading bacterium.</title>
        <authorList>
            <person name="Kopel M."/>
            <person name="Helbert W."/>
            <person name="Henrissat B."/>
            <person name="Doniger T."/>
            <person name="Banin E."/>
        </authorList>
    </citation>
    <scope>NUCLEOTIDE SEQUENCE [LARGE SCALE GENOMIC DNA]</scope>
    <source>
        <strain evidence="2 4">PLR</strain>
    </source>
</reference>
<dbReference type="Gene3D" id="2.40.160.20">
    <property type="match status" value="1"/>
</dbReference>
<dbReference type="InterPro" id="IPR018550">
    <property type="entry name" value="Lipid-A_deacylase-rel"/>
</dbReference>
<comment type="caution">
    <text evidence="2">The sequence shown here is derived from an EMBL/GenBank/DDBJ whole genome shotgun (WGS) entry which is preliminary data.</text>
</comment>